<feature type="domain" description="4Fe-4S ferredoxin-type" evidence="11">
    <location>
        <begin position="13"/>
        <end position="42"/>
    </location>
</feature>
<accession>A0A5C5RIN3</accession>
<dbReference type="EMBL" id="VIGV01000008">
    <property type="protein sequence ID" value="TWS22600.1"/>
    <property type="molecule type" value="Genomic_DNA"/>
</dbReference>
<evidence type="ECO:0000256" key="7">
    <source>
        <dbReference type="ARBA" id="ARBA00023002"/>
    </source>
</evidence>
<evidence type="ECO:0000313" key="13">
    <source>
        <dbReference type="Proteomes" id="UP000319792"/>
    </source>
</evidence>
<dbReference type="InterPro" id="IPR055275">
    <property type="entry name" value="Ferredox_Rdtase"/>
</dbReference>
<keyword evidence="4" id="KW-0479">Metal-binding</keyword>
<evidence type="ECO:0000313" key="12">
    <source>
        <dbReference type="EMBL" id="TWS22600.1"/>
    </source>
</evidence>
<reference evidence="12 13" key="1">
    <citation type="submission" date="2019-08" db="EMBL/GenBank/DDBJ databases">
        <title>Tsukamurella conjunctivitidis sp. nov., Tsukamurella assacharolytica sp. nov. and Tsukamurella sputae sp. nov. isolated from patients with conjunctivitis, bacteraemia (lymphoma) and respiratory infection (sputum) in Hong Kong.</title>
        <authorList>
            <person name="Fok K.M.N."/>
            <person name="Fong J.Y.H."/>
        </authorList>
    </citation>
    <scope>NUCLEOTIDE SEQUENCE [LARGE SCALE GENOMIC DNA]</scope>
    <source>
        <strain evidence="12 13">HKU70</strain>
    </source>
</reference>
<dbReference type="InterPro" id="IPR036188">
    <property type="entry name" value="FAD/NAD-bd_sf"/>
</dbReference>
<dbReference type="EC" id="1.18.1.2" evidence="2"/>
<protein>
    <recommendedName>
        <fullName evidence="2">ferredoxin--NADP(+) reductase</fullName>
        <ecNumber evidence="2">1.18.1.2</ecNumber>
    </recommendedName>
</protein>
<organism evidence="12 13">
    <name type="scientific">Tsukamurella sputi</name>
    <dbReference type="NCBI Taxonomy" id="2591848"/>
    <lineage>
        <taxon>Bacteria</taxon>
        <taxon>Bacillati</taxon>
        <taxon>Actinomycetota</taxon>
        <taxon>Actinomycetes</taxon>
        <taxon>Mycobacteriales</taxon>
        <taxon>Tsukamurellaceae</taxon>
        <taxon>Tsukamurella</taxon>
    </lineage>
</organism>
<keyword evidence="8" id="KW-0408">Iron</keyword>
<dbReference type="InterPro" id="IPR023753">
    <property type="entry name" value="FAD/NAD-binding_dom"/>
</dbReference>
<dbReference type="Gene3D" id="3.50.50.60">
    <property type="entry name" value="FAD/NAD(P)-binding domain"/>
    <property type="match status" value="1"/>
</dbReference>
<comment type="cofactor">
    <cofactor evidence="1">
        <name>FAD</name>
        <dbReference type="ChEBI" id="CHEBI:57692"/>
    </cofactor>
</comment>
<dbReference type="InterPro" id="IPR017896">
    <property type="entry name" value="4Fe4S_Fe-S-bd"/>
</dbReference>
<evidence type="ECO:0000256" key="5">
    <source>
        <dbReference type="ARBA" id="ARBA00022827"/>
    </source>
</evidence>
<gene>
    <name evidence="12" type="ORF">FK268_19280</name>
</gene>
<evidence type="ECO:0000256" key="6">
    <source>
        <dbReference type="ARBA" id="ARBA00022857"/>
    </source>
</evidence>
<evidence type="ECO:0000256" key="2">
    <source>
        <dbReference type="ARBA" id="ARBA00013223"/>
    </source>
</evidence>
<dbReference type="PROSITE" id="PS51379">
    <property type="entry name" value="4FE4S_FER_2"/>
    <property type="match status" value="2"/>
</dbReference>
<name>A0A5C5RIN3_9ACTN</name>
<evidence type="ECO:0000256" key="4">
    <source>
        <dbReference type="ARBA" id="ARBA00022723"/>
    </source>
</evidence>
<dbReference type="Pfam" id="PF00037">
    <property type="entry name" value="Fer4"/>
    <property type="match status" value="1"/>
</dbReference>
<evidence type="ECO:0000256" key="8">
    <source>
        <dbReference type="ARBA" id="ARBA00023004"/>
    </source>
</evidence>
<dbReference type="Pfam" id="PF07992">
    <property type="entry name" value="Pyr_redox_2"/>
    <property type="match status" value="1"/>
</dbReference>
<keyword evidence="3" id="KW-0285">Flavoprotein</keyword>
<dbReference type="PANTHER" id="PTHR48467">
    <property type="entry name" value="GLUTAMATE SYNTHASE 1 [NADH], CHLOROPLASTIC-LIKE"/>
    <property type="match status" value="1"/>
</dbReference>
<evidence type="ECO:0000256" key="9">
    <source>
        <dbReference type="ARBA" id="ARBA00023014"/>
    </source>
</evidence>
<evidence type="ECO:0000256" key="1">
    <source>
        <dbReference type="ARBA" id="ARBA00001974"/>
    </source>
</evidence>
<dbReference type="AlphaFoldDB" id="A0A5C5RIN3"/>
<proteinExistence type="predicted"/>
<dbReference type="SUPFAM" id="SSF51971">
    <property type="entry name" value="Nucleotide-binding domain"/>
    <property type="match status" value="1"/>
</dbReference>
<comment type="caution">
    <text evidence="12">The sequence shown here is derived from an EMBL/GenBank/DDBJ whole genome shotgun (WGS) entry which is preliminary data.</text>
</comment>
<evidence type="ECO:0000256" key="10">
    <source>
        <dbReference type="ARBA" id="ARBA00047776"/>
    </source>
</evidence>
<comment type="catalytic activity">
    <reaction evidence="10">
        <text>2 reduced [2Fe-2S]-[ferredoxin] + NADP(+) + H(+) = 2 oxidized [2Fe-2S]-[ferredoxin] + NADPH</text>
        <dbReference type="Rhea" id="RHEA:20125"/>
        <dbReference type="Rhea" id="RHEA-COMP:10000"/>
        <dbReference type="Rhea" id="RHEA-COMP:10001"/>
        <dbReference type="ChEBI" id="CHEBI:15378"/>
        <dbReference type="ChEBI" id="CHEBI:33737"/>
        <dbReference type="ChEBI" id="CHEBI:33738"/>
        <dbReference type="ChEBI" id="CHEBI:57783"/>
        <dbReference type="ChEBI" id="CHEBI:58349"/>
        <dbReference type="EC" id="1.18.1.2"/>
    </reaction>
</comment>
<dbReference type="CDD" id="cd04410">
    <property type="entry name" value="DMSOR_beta-like"/>
    <property type="match status" value="1"/>
</dbReference>
<keyword evidence="9" id="KW-0411">Iron-sulfur</keyword>
<keyword evidence="6" id="KW-0521">NADP</keyword>
<keyword evidence="7" id="KW-0560">Oxidoreductase</keyword>
<dbReference type="PANTHER" id="PTHR48467:SF1">
    <property type="entry name" value="GLUTAMATE SYNTHASE 1 [NADH], CHLOROPLASTIC-LIKE"/>
    <property type="match status" value="1"/>
</dbReference>
<evidence type="ECO:0000259" key="11">
    <source>
        <dbReference type="PROSITE" id="PS51379"/>
    </source>
</evidence>
<dbReference type="SUPFAM" id="SSF54862">
    <property type="entry name" value="4Fe-4S ferredoxins"/>
    <property type="match status" value="1"/>
</dbReference>
<sequence>MLAPAPSAAQYRGMPHVIVQNCCNDASCVPECPVDCIHPTPDEPGFATAEMLYIDPDVCIDCGACIDACPVSAITTDYELTDEMAPFEEINAAYYRAVGSAADLDHPYADPQLGRRRPASDAEPLSVAVVGAGAAGHYTVSELQHRIDVRAEIDVYERLPEPGGLVRFGVAPDHADTKKVQEQFAAARGRSGVTVHLGVSVGENVTHEELARTHHAVVYAVGALHGRPLPLPGGDLPVVAAAADFVAWYNGHPDFAGHPFDLSHERVVVLGNGNVALDVARVLTADPELFVGTDMSDEALAALRASRVREVVVLARRGADHAAFTAPELVGLARTVPVVVDAADLSDLGAEPADPQAAHYVRQKLELLRDLAAAPSPAPDARRVVLRFGTPPTAVTEATGGAVVEFDEHGTPSSLECGLVLAAIGLRGTSVPGVPFDEAGGIIPNADGRVLGSDGAPLPGVYTAGWVKRGPTGVIGTNRYDARSTVDALVADFHAGLLSAE</sequence>
<dbReference type="PRINTS" id="PR00419">
    <property type="entry name" value="ADXRDTASE"/>
</dbReference>
<dbReference type="GO" id="GO:0004324">
    <property type="term" value="F:ferredoxin-NADP+ reductase activity"/>
    <property type="evidence" value="ECO:0007669"/>
    <property type="project" value="UniProtKB-EC"/>
</dbReference>
<dbReference type="PROSITE" id="PS00198">
    <property type="entry name" value="4FE4S_FER_1"/>
    <property type="match status" value="1"/>
</dbReference>
<dbReference type="Gene3D" id="3.40.50.720">
    <property type="entry name" value="NAD(P)-binding Rossmann-like Domain"/>
    <property type="match status" value="1"/>
</dbReference>
<keyword evidence="5" id="KW-0274">FAD</keyword>
<feature type="domain" description="4Fe-4S ferredoxin-type" evidence="11">
    <location>
        <begin position="50"/>
        <end position="79"/>
    </location>
</feature>
<evidence type="ECO:0000256" key="3">
    <source>
        <dbReference type="ARBA" id="ARBA00022630"/>
    </source>
</evidence>
<dbReference type="Proteomes" id="UP000319792">
    <property type="component" value="Unassembled WGS sequence"/>
</dbReference>
<dbReference type="GO" id="GO:0046872">
    <property type="term" value="F:metal ion binding"/>
    <property type="evidence" value="ECO:0007669"/>
    <property type="project" value="UniProtKB-KW"/>
</dbReference>
<dbReference type="GO" id="GO:0051536">
    <property type="term" value="F:iron-sulfur cluster binding"/>
    <property type="evidence" value="ECO:0007669"/>
    <property type="project" value="UniProtKB-KW"/>
</dbReference>
<dbReference type="Gene3D" id="3.30.70.20">
    <property type="match status" value="1"/>
</dbReference>
<dbReference type="InterPro" id="IPR017900">
    <property type="entry name" value="4Fe4S_Fe_S_CS"/>
</dbReference>
<keyword evidence="13" id="KW-1185">Reference proteome</keyword>